<keyword evidence="1" id="KW-0812">Transmembrane</keyword>
<dbReference type="OrthoDB" id="10509881at2759"/>
<dbReference type="InParanoid" id="A0A0D0AK40"/>
<feature type="transmembrane region" description="Helical" evidence="1">
    <location>
        <begin position="25"/>
        <end position="45"/>
    </location>
</feature>
<gene>
    <name evidence="2" type="ORF">CY34DRAFT_625819</name>
</gene>
<sequence length="158" mass="17490">MSSVACQRQKEAMRCTHSGIGKWKAWFTILIMTPWSMLMMHTRLLNLKAFGRARSISIMDPTSTGEPHAASLNWTFINFLGATSHLSSGVKVVNLSLTIVHSKNNYVLKTRHAVAHLSSLYDTTQGLPQGNRTGGRRSAVLIARSQEEYMTRSEGTGP</sequence>
<keyword evidence="3" id="KW-1185">Reference proteome</keyword>
<organism evidence="2 3">
    <name type="scientific">Suillus luteus UH-Slu-Lm8-n1</name>
    <dbReference type="NCBI Taxonomy" id="930992"/>
    <lineage>
        <taxon>Eukaryota</taxon>
        <taxon>Fungi</taxon>
        <taxon>Dikarya</taxon>
        <taxon>Basidiomycota</taxon>
        <taxon>Agaricomycotina</taxon>
        <taxon>Agaricomycetes</taxon>
        <taxon>Agaricomycetidae</taxon>
        <taxon>Boletales</taxon>
        <taxon>Suillineae</taxon>
        <taxon>Suillaceae</taxon>
        <taxon>Suillus</taxon>
    </lineage>
</organism>
<proteinExistence type="predicted"/>
<accession>A0A0D0AK40</accession>
<dbReference type="HOGENOM" id="CLU_1670558_0_0_1"/>
<name>A0A0D0AK40_9AGAM</name>
<evidence type="ECO:0000313" key="3">
    <source>
        <dbReference type="Proteomes" id="UP000054485"/>
    </source>
</evidence>
<evidence type="ECO:0000256" key="1">
    <source>
        <dbReference type="SAM" id="Phobius"/>
    </source>
</evidence>
<evidence type="ECO:0000313" key="2">
    <source>
        <dbReference type="EMBL" id="KIK34642.1"/>
    </source>
</evidence>
<keyword evidence="1" id="KW-1133">Transmembrane helix</keyword>
<protein>
    <submittedName>
        <fullName evidence="2">Uncharacterized protein</fullName>
    </submittedName>
</protein>
<dbReference type="Proteomes" id="UP000054485">
    <property type="component" value="Unassembled WGS sequence"/>
</dbReference>
<dbReference type="EMBL" id="KN835725">
    <property type="protein sequence ID" value="KIK34642.1"/>
    <property type="molecule type" value="Genomic_DNA"/>
</dbReference>
<reference evidence="3" key="2">
    <citation type="submission" date="2015-01" db="EMBL/GenBank/DDBJ databases">
        <title>Evolutionary Origins and Diversification of the Mycorrhizal Mutualists.</title>
        <authorList>
            <consortium name="DOE Joint Genome Institute"/>
            <consortium name="Mycorrhizal Genomics Consortium"/>
            <person name="Kohler A."/>
            <person name="Kuo A."/>
            <person name="Nagy L.G."/>
            <person name="Floudas D."/>
            <person name="Copeland A."/>
            <person name="Barry K.W."/>
            <person name="Cichocki N."/>
            <person name="Veneault-Fourrey C."/>
            <person name="LaButti K."/>
            <person name="Lindquist E.A."/>
            <person name="Lipzen A."/>
            <person name="Lundell T."/>
            <person name="Morin E."/>
            <person name="Murat C."/>
            <person name="Riley R."/>
            <person name="Ohm R."/>
            <person name="Sun H."/>
            <person name="Tunlid A."/>
            <person name="Henrissat B."/>
            <person name="Grigoriev I.V."/>
            <person name="Hibbett D.S."/>
            <person name="Martin F."/>
        </authorList>
    </citation>
    <scope>NUCLEOTIDE SEQUENCE [LARGE SCALE GENOMIC DNA]</scope>
    <source>
        <strain evidence="3">UH-Slu-Lm8-n1</strain>
    </source>
</reference>
<dbReference type="AlphaFoldDB" id="A0A0D0AK40"/>
<reference evidence="2 3" key="1">
    <citation type="submission" date="2014-04" db="EMBL/GenBank/DDBJ databases">
        <authorList>
            <consortium name="DOE Joint Genome Institute"/>
            <person name="Kuo A."/>
            <person name="Ruytinx J."/>
            <person name="Rineau F."/>
            <person name="Colpaert J."/>
            <person name="Kohler A."/>
            <person name="Nagy L.G."/>
            <person name="Floudas D."/>
            <person name="Copeland A."/>
            <person name="Barry K.W."/>
            <person name="Cichocki N."/>
            <person name="Veneault-Fourrey C."/>
            <person name="LaButti K."/>
            <person name="Lindquist E.A."/>
            <person name="Lipzen A."/>
            <person name="Lundell T."/>
            <person name="Morin E."/>
            <person name="Murat C."/>
            <person name="Sun H."/>
            <person name="Tunlid A."/>
            <person name="Henrissat B."/>
            <person name="Grigoriev I.V."/>
            <person name="Hibbett D.S."/>
            <person name="Martin F."/>
            <person name="Nordberg H.P."/>
            <person name="Cantor M.N."/>
            <person name="Hua S.X."/>
        </authorList>
    </citation>
    <scope>NUCLEOTIDE SEQUENCE [LARGE SCALE GENOMIC DNA]</scope>
    <source>
        <strain evidence="2 3">UH-Slu-Lm8-n1</strain>
    </source>
</reference>
<keyword evidence="1" id="KW-0472">Membrane</keyword>